<keyword evidence="2" id="KW-1185">Reference proteome</keyword>
<organism evidence="1 2">
    <name type="scientific">Solanum verrucosum</name>
    <dbReference type="NCBI Taxonomy" id="315347"/>
    <lineage>
        <taxon>Eukaryota</taxon>
        <taxon>Viridiplantae</taxon>
        <taxon>Streptophyta</taxon>
        <taxon>Embryophyta</taxon>
        <taxon>Tracheophyta</taxon>
        <taxon>Spermatophyta</taxon>
        <taxon>Magnoliopsida</taxon>
        <taxon>eudicotyledons</taxon>
        <taxon>Gunneridae</taxon>
        <taxon>Pentapetalae</taxon>
        <taxon>asterids</taxon>
        <taxon>lamiids</taxon>
        <taxon>Solanales</taxon>
        <taxon>Solanaceae</taxon>
        <taxon>Solanoideae</taxon>
        <taxon>Solaneae</taxon>
        <taxon>Solanum</taxon>
    </lineage>
</organism>
<dbReference type="AlphaFoldDB" id="A0AAF0ZUQ1"/>
<dbReference type="Proteomes" id="UP001234989">
    <property type="component" value="Chromosome 10"/>
</dbReference>
<accession>A0AAF0ZUQ1</accession>
<sequence>MAPFEAMYGKQCRSQIGWFDSTEMDSLDTDLLKDALEKYVSDESHVLSFDSVILDPDLSFEEQPIAILDRQDKEISNSYFNSFIESEMLSLVKLCIWFVCTGFRTNPEGPFGDLRVWLLCCYLVCLALVRGCSLSRVSLPRGTGRVCEGLASFGIRVRECLAVFTTFVLAKGESQK</sequence>
<dbReference type="EMBL" id="CP133621">
    <property type="protein sequence ID" value="WMV49624.1"/>
    <property type="molecule type" value="Genomic_DNA"/>
</dbReference>
<evidence type="ECO:0000313" key="2">
    <source>
        <dbReference type="Proteomes" id="UP001234989"/>
    </source>
</evidence>
<proteinExistence type="predicted"/>
<protein>
    <submittedName>
        <fullName evidence="1">Uncharacterized protein</fullName>
    </submittedName>
</protein>
<name>A0AAF0ZUQ1_SOLVR</name>
<evidence type="ECO:0000313" key="1">
    <source>
        <dbReference type="EMBL" id="WMV49624.1"/>
    </source>
</evidence>
<gene>
    <name evidence="1" type="ORF">MTR67_043009</name>
</gene>
<reference evidence="1" key="1">
    <citation type="submission" date="2023-08" db="EMBL/GenBank/DDBJ databases">
        <title>A de novo genome assembly of Solanum verrucosum Schlechtendal, a Mexican diploid species geographically isolated from the other diploid A-genome species in potato relatives.</title>
        <authorList>
            <person name="Hosaka K."/>
        </authorList>
    </citation>
    <scope>NUCLEOTIDE SEQUENCE</scope>
    <source>
        <tissue evidence="1">Young leaves</tissue>
    </source>
</reference>